<dbReference type="GO" id="GO:0003723">
    <property type="term" value="F:RNA binding"/>
    <property type="evidence" value="ECO:0007669"/>
    <property type="project" value="UniProtKB-KW"/>
</dbReference>
<feature type="compositionally biased region" description="Acidic residues" evidence="7">
    <location>
        <begin position="687"/>
        <end position="696"/>
    </location>
</feature>
<dbReference type="AlphaFoldDB" id="A0A835LUL3"/>
<protein>
    <recommendedName>
        <fullName evidence="8">SURP motif domain-containing protein</fullName>
    </recommendedName>
</protein>
<keyword evidence="6" id="KW-0508">mRNA splicing</keyword>
<keyword evidence="3" id="KW-0694">RNA-binding</keyword>
<dbReference type="SMART" id="SM01141">
    <property type="entry name" value="DRY_EERY"/>
    <property type="match status" value="1"/>
</dbReference>
<feature type="compositionally biased region" description="Basic and acidic residues" evidence="7">
    <location>
        <begin position="657"/>
        <end position="671"/>
    </location>
</feature>
<dbReference type="Proteomes" id="UP000631114">
    <property type="component" value="Unassembled WGS sequence"/>
</dbReference>
<dbReference type="FunFam" id="1.10.10.790:FF:000002">
    <property type="entry name" value="Splicing factor 3A subunit 1"/>
    <property type="match status" value="1"/>
</dbReference>
<keyword evidence="10" id="KW-1185">Reference proteome</keyword>
<dbReference type="Gene3D" id="1.10.10.790">
    <property type="entry name" value="Surp module"/>
    <property type="match status" value="2"/>
</dbReference>
<feature type="compositionally biased region" description="Polar residues" evidence="7">
    <location>
        <begin position="486"/>
        <end position="511"/>
    </location>
</feature>
<dbReference type="Pfam" id="PF09750">
    <property type="entry name" value="DRY_EERY"/>
    <property type="match status" value="1"/>
</dbReference>
<dbReference type="OrthoDB" id="5836667at2759"/>
<dbReference type="InterPro" id="IPR035967">
    <property type="entry name" value="SWAP/Surp_sf"/>
</dbReference>
<dbReference type="SMART" id="SM00648">
    <property type="entry name" value="SWAP"/>
    <property type="match status" value="2"/>
</dbReference>
<keyword evidence="5" id="KW-0804">Transcription</keyword>
<evidence type="ECO:0000256" key="1">
    <source>
        <dbReference type="ARBA" id="ARBA00022664"/>
    </source>
</evidence>
<dbReference type="PANTHER" id="PTHR13161">
    <property type="entry name" value="SPLICING FACTOR SUPPRESSOR OF WHITE APRICOT"/>
    <property type="match status" value="1"/>
</dbReference>
<feature type="domain" description="SURP motif" evidence="8">
    <location>
        <begin position="144"/>
        <end position="186"/>
    </location>
</feature>
<gene>
    <name evidence="9" type="ORF">IFM89_011851</name>
</gene>
<feature type="compositionally biased region" description="Basic and acidic residues" evidence="7">
    <location>
        <begin position="724"/>
        <end position="746"/>
    </location>
</feature>
<name>A0A835LUL3_9MAGN</name>
<evidence type="ECO:0000256" key="6">
    <source>
        <dbReference type="ARBA" id="ARBA00023187"/>
    </source>
</evidence>
<reference evidence="9 10" key="1">
    <citation type="submission" date="2020-10" db="EMBL/GenBank/DDBJ databases">
        <title>The Coptis chinensis genome and diversification of protoberbering-type alkaloids.</title>
        <authorList>
            <person name="Wang B."/>
            <person name="Shu S."/>
            <person name="Song C."/>
            <person name="Liu Y."/>
        </authorList>
    </citation>
    <scope>NUCLEOTIDE SEQUENCE [LARGE SCALE GENOMIC DNA]</scope>
    <source>
        <strain evidence="9">HL-2020</strain>
        <tissue evidence="9">Leaf</tissue>
    </source>
</reference>
<dbReference type="PROSITE" id="PS50128">
    <property type="entry name" value="SURP"/>
    <property type="match status" value="2"/>
</dbReference>
<evidence type="ECO:0000313" key="10">
    <source>
        <dbReference type="Proteomes" id="UP000631114"/>
    </source>
</evidence>
<dbReference type="PANTHER" id="PTHR13161:SF15">
    <property type="entry name" value="SPLICING FACTOR, SUPPRESSOR OF WHITE-APRICOT HOMOLOG"/>
    <property type="match status" value="1"/>
</dbReference>
<dbReference type="InterPro" id="IPR000061">
    <property type="entry name" value="Surp"/>
</dbReference>
<dbReference type="GO" id="GO:0000395">
    <property type="term" value="P:mRNA 5'-splice site recognition"/>
    <property type="evidence" value="ECO:0007669"/>
    <property type="project" value="TreeGrafter"/>
</dbReference>
<dbReference type="SUPFAM" id="SSF109905">
    <property type="entry name" value="Surp module (SWAP domain)"/>
    <property type="match status" value="2"/>
</dbReference>
<evidence type="ECO:0000313" key="9">
    <source>
        <dbReference type="EMBL" id="KAF9608813.1"/>
    </source>
</evidence>
<feature type="region of interest" description="Disordered" evidence="7">
    <location>
        <begin position="648"/>
        <end position="785"/>
    </location>
</feature>
<keyword evidence="4" id="KW-0805">Transcription regulation</keyword>
<evidence type="ECO:0000256" key="5">
    <source>
        <dbReference type="ARBA" id="ARBA00023163"/>
    </source>
</evidence>
<proteinExistence type="predicted"/>
<dbReference type="Pfam" id="PF01805">
    <property type="entry name" value="Surp"/>
    <property type="match status" value="2"/>
</dbReference>
<organism evidence="9 10">
    <name type="scientific">Coptis chinensis</name>
    <dbReference type="NCBI Taxonomy" id="261450"/>
    <lineage>
        <taxon>Eukaryota</taxon>
        <taxon>Viridiplantae</taxon>
        <taxon>Streptophyta</taxon>
        <taxon>Embryophyta</taxon>
        <taxon>Tracheophyta</taxon>
        <taxon>Spermatophyta</taxon>
        <taxon>Magnoliopsida</taxon>
        <taxon>Ranunculales</taxon>
        <taxon>Ranunculaceae</taxon>
        <taxon>Coptidoideae</taxon>
        <taxon>Coptis</taxon>
    </lineage>
</organism>
<dbReference type="InterPro" id="IPR019147">
    <property type="entry name" value="SWAP_N_domain"/>
</dbReference>
<evidence type="ECO:0000259" key="8">
    <source>
        <dbReference type="PROSITE" id="PS50128"/>
    </source>
</evidence>
<comment type="caution">
    <text evidence="9">The sequence shown here is derived from an EMBL/GenBank/DDBJ whole genome shotgun (WGS) entry which is preliminary data.</text>
</comment>
<dbReference type="EMBL" id="JADFTS010000004">
    <property type="protein sequence ID" value="KAF9608813.1"/>
    <property type="molecule type" value="Genomic_DNA"/>
</dbReference>
<feature type="compositionally biased region" description="Basic residues" evidence="7">
    <location>
        <begin position="700"/>
        <end position="723"/>
    </location>
</feature>
<evidence type="ECO:0000256" key="3">
    <source>
        <dbReference type="ARBA" id="ARBA00022884"/>
    </source>
</evidence>
<dbReference type="InterPro" id="IPR040397">
    <property type="entry name" value="SWAP"/>
</dbReference>
<sequence>MELEVVGRHTLLFDDDSASSFVNSRNALVEWNSLLIDRYDVRHLLSSLPPLLRRRRSSQLAGEESQIDQIRYQDLPTTTDDDIQENSGAEIADGSTYCAVPFSYGNTDVSFDSKNSEAPSFRPPFPVPESLLQSLPPTEKLHQIMARTAIFVSEHGGQAEIVLRVKQGGNTTFGFLMPDHHLHAYFRFLVDHPEVLKSDNDAKPDDFKKVDREQKQIDVGGEALSLLGSLYGTGDDEDGAVQTVSETKDIEPGKIINAANSTLEHGSEQAVPSAYRFGLDLTVPGHPILVAKEKSKKVHTVSAIASSTSFDQKKEGNLLDSLGSSLEKPLLLEPPSEMKRMMDKIVEFVMKNGKEFEAVLIEQDRINGRFPFLLSSNQYHPYYLNILQKAQESKWGSGSGRRTSVLKDSETLSNGSASQDFPYDCERKEKFKMVISGVKKDTQEPPPKPSQQQRGVSVDAAAAILQAATRGVRNPKNESAMKTLDDSVQSISSEGRTSSLSDLSYTSQIRSSNSKSVSKDDAIVSVELSRSIGESKSSCGIRDLAVAKAAKTTALATASEADSSEACLTIEKKRKAERLKRAKMFVAMVKSGVEPRVDDLLPHLSAGLPVSGCKAETNDGSLQVLHSSDIYAGSVDILCREREGSSVPVNVDATSDQMEKYKKVDSQDVNHGKRSRRKHHSRSRVEDYEDEEEEEEERSRKKHHSHHLSHHSKDQHKHRRGHSYSKDRESRHSHKYDNSSDDEQIHTHHSHKRMVSHSKRKVESEDENSGKLPLESNTVGSGKIDSREASLDLINDRWEVSTPLVDRPSAPLVDDGPSDDIKVPHELRAKVRAMLMETM</sequence>
<evidence type="ECO:0000256" key="4">
    <source>
        <dbReference type="ARBA" id="ARBA00023015"/>
    </source>
</evidence>
<feature type="domain" description="SURP motif" evidence="8">
    <location>
        <begin position="341"/>
        <end position="383"/>
    </location>
</feature>
<feature type="region of interest" description="Disordered" evidence="7">
    <location>
        <begin position="395"/>
        <end position="420"/>
    </location>
</feature>
<keyword evidence="1" id="KW-0507">mRNA processing</keyword>
<keyword evidence="2" id="KW-0677">Repeat</keyword>
<accession>A0A835LUL3</accession>
<feature type="region of interest" description="Disordered" evidence="7">
    <location>
        <begin position="468"/>
        <end position="511"/>
    </location>
</feature>
<feature type="compositionally biased region" description="Basic residues" evidence="7">
    <location>
        <begin position="747"/>
        <end position="760"/>
    </location>
</feature>
<evidence type="ECO:0000256" key="2">
    <source>
        <dbReference type="ARBA" id="ARBA00022737"/>
    </source>
</evidence>
<feature type="compositionally biased region" description="Basic residues" evidence="7">
    <location>
        <begin position="672"/>
        <end position="682"/>
    </location>
</feature>
<evidence type="ECO:0000256" key="7">
    <source>
        <dbReference type="SAM" id="MobiDB-lite"/>
    </source>
</evidence>